<dbReference type="OMA" id="WYEVGLV"/>
<name>A0A0U5G2U4_ASPCI</name>
<keyword evidence="4" id="KW-1185">Reference proteome</keyword>
<dbReference type="OrthoDB" id="5403729at2759"/>
<dbReference type="EMBL" id="CDMC01000004">
    <property type="protein sequence ID" value="CEL04728.1"/>
    <property type="molecule type" value="Genomic_DNA"/>
</dbReference>
<keyword evidence="1" id="KW-0175">Coiled coil</keyword>
<protein>
    <recommendedName>
        <fullName evidence="5">Nuclear distribution protein RO10</fullName>
    </recommendedName>
</protein>
<gene>
    <name evidence="3" type="ORF">ASPCAL05853</name>
</gene>
<proteinExistence type="predicted"/>
<evidence type="ECO:0008006" key="5">
    <source>
        <dbReference type="Google" id="ProtNLM"/>
    </source>
</evidence>
<evidence type="ECO:0000313" key="4">
    <source>
        <dbReference type="Proteomes" id="UP000054771"/>
    </source>
</evidence>
<accession>A0A0U5G2U4</accession>
<feature type="compositionally biased region" description="Low complexity" evidence="2">
    <location>
        <begin position="105"/>
        <end position="125"/>
    </location>
</feature>
<reference evidence="4" key="1">
    <citation type="journal article" date="2016" name="Genome Announc.">
        <title>Draft genome sequences of fungus Aspergillus calidoustus.</title>
        <authorList>
            <person name="Horn F."/>
            <person name="Linde J."/>
            <person name="Mattern D.J."/>
            <person name="Walther G."/>
            <person name="Guthke R."/>
            <person name="Scherlach K."/>
            <person name="Martin K."/>
            <person name="Brakhage A.A."/>
            <person name="Petzke L."/>
            <person name="Valiante V."/>
        </authorList>
    </citation>
    <scope>NUCLEOTIDE SEQUENCE [LARGE SCALE GENOMIC DNA]</scope>
    <source>
        <strain evidence="4">SF006504</strain>
    </source>
</reference>
<evidence type="ECO:0000313" key="3">
    <source>
        <dbReference type="EMBL" id="CEL04728.1"/>
    </source>
</evidence>
<organism evidence="3 4">
    <name type="scientific">Aspergillus calidoustus</name>
    <dbReference type="NCBI Taxonomy" id="454130"/>
    <lineage>
        <taxon>Eukaryota</taxon>
        <taxon>Fungi</taxon>
        <taxon>Dikarya</taxon>
        <taxon>Ascomycota</taxon>
        <taxon>Pezizomycotina</taxon>
        <taxon>Eurotiomycetes</taxon>
        <taxon>Eurotiomycetidae</taxon>
        <taxon>Eurotiales</taxon>
        <taxon>Aspergillaceae</taxon>
        <taxon>Aspergillus</taxon>
        <taxon>Aspergillus subgen. Nidulantes</taxon>
    </lineage>
</organism>
<feature type="coiled-coil region" evidence="1">
    <location>
        <begin position="45"/>
        <end position="72"/>
    </location>
</feature>
<evidence type="ECO:0000256" key="1">
    <source>
        <dbReference type="SAM" id="Coils"/>
    </source>
</evidence>
<evidence type="ECO:0000256" key="2">
    <source>
        <dbReference type="SAM" id="MobiDB-lite"/>
    </source>
</evidence>
<dbReference type="AlphaFoldDB" id="A0A0U5G2U4"/>
<dbReference type="Proteomes" id="UP000054771">
    <property type="component" value="Unassembled WGS sequence"/>
</dbReference>
<feature type="region of interest" description="Disordered" evidence="2">
    <location>
        <begin position="83"/>
        <end position="125"/>
    </location>
</feature>
<sequence length="237" mass="26297">MDPTKTASSTLHLLESRLHRLTYLLTGDAAWTGSPTPPAKPSSYEETISRRLLHLESELERLRDRSAVARDLLGLYDRFPDLFKPPSSTPLPSDLKTSKSSADNETTTTTDLSSTPTPSEDPSLPLSTQTAIILSYTTSFPETASRLTSLQDLPIPPATQSASLIELQPRIDTLSKKQEAQAREVAELRVRTAKVLQRWYEVSVLGGGEVWGEWEGRIEGVERGVRRGEVNRERENA</sequence>